<evidence type="ECO:0000313" key="2">
    <source>
        <dbReference type="Proteomes" id="UP000539175"/>
    </source>
</evidence>
<proteinExistence type="predicted"/>
<accession>A0A7X0EDK0</accession>
<gene>
    <name evidence="1" type="ORF">FHS74_001661</name>
</gene>
<protein>
    <submittedName>
        <fullName evidence="1">Uncharacterized protein</fullName>
    </submittedName>
</protein>
<dbReference type="Proteomes" id="UP000539175">
    <property type="component" value="Unassembled WGS sequence"/>
</dbReference>
<keyword evidence="2" id="KW-1185">Reference proteome</keyword>
<dbReference type="RefSeq" id="WP_184799347.1">
    <property type="nucleotide sequence ID" value="NZ_JACIIZ010000004.1"/>
</dbReference>
<dbReference type="EMBL" id="JACIIZ010000004">
    <property type="protein sequence ID" value="MBB6251116.1"/>
    <property type="molecule type" value="Genomic_DNA"/>
</dbReference>
<sequence>MATRTTETTVTFRHAFRLAPLDELQPAGTYQVSVEEESIDALSFLAFRRAATLLHLPALATASGVRQTVPVDPQDLANALDDDKARVVPVDAAG</sequence>
<organism evidence="1 2">
    <name type="scientific">Nitrospirillum iridis</name>
    <dbReference type="NCBI Taxonomy" id="765888"/>
    <lineage>
        <taxon>Bacteria</taxon>
        <taxon>Pseudomonadati</taxon>
        <taxon>Pseudomonadota</taxon>
        <taxon>Alphaproteobacteria</taxon>
        <taxon>Rhodospirillales</taxon>
        <taxon>Azospirillaceae</taxon>
        <taxon>Nitrospirillum</taxon>
    </lineage>
</organism>
<reference evidence="1 2" key="1">
    <citation type="submission" date="2020-08" db="EMBL/GenBank/DDBJ databases">
        <title>Genomic Encyclopedia of Type Strains, Phase IV (KMG-IV): sequencing the most valuable type-strain genomes for metagenomic binning, comparative biology and taxonomic classification.</title>
        <authorList>
            <person name="Goeker M."/>
        </authorList>
    </citation>
    <scope>NUCLEOTIDE SEQUENCE [LARGE SCALE GENOMIC DNA]</scope>
    <source>
        <strain evidence="1 2">DSM 22198</strain>
    </source>
</reference>
<comment type="caution">
    <text evidence="1">The sequence shown here is derived from an EMBL/GenBank/DDBJ whole genome shotgun (WGS) entry which is preliminary data.</text>
</comment>
<evidence type="ECO:0000313" key="1">
    <source>
        <dbReference type="EMBL" id="MBB6251116.1"/>
    </source>
</evidence>
<name>A0A7X0EDK0_9PROT</name>
<dbReference type="AlphaFoldDB" id="A0A7X0EDK0"/>